<evidence type="ECO:0000313" key="2">
    <source>
        <dbReference type="Proteomes" id="UP001596414"/>
    </source>
</evidence>
<reference evidence="1 2" key="1">
    <citation type="journal article" date="2014" name="Int. J. Syst. Evol. Microbiol.">
        <title>Complete genome sequence of Corynebacterium casei LMG S-19264T (=DSM 44701T), isolated from a smear-ripened cheese.</title>
        <authorList>
            <consortium name="US DOE Joint Genome Institute (JGI-PGF)"/>
            <person name="Walter F."/>
            <person name="Albersmeier A."/>
            <person name="Kalinowski J."/>
            <person name="Ruckert C."/>
        </authorList>
    </citation>
    <scope>NUCLEOTIDE SEQUENCE [LARGE SCALE GENOMIC DNA]</scope>
    <source>
        <strain evidence="1 2">CGMCC 4.7215</strain>
    </source>
</reference>
<accession>A0ABD5X6I4</accession>
<dbReference type="EMBL" id="JBHSZQ010000001">
    <property type="protein sequence ID" value="MFC7124593.1"/>
    <property type="molecule type" value="Genomic_DNA"/>
</dbReference>
<organism evidence="1 2">
    <name type="scientific">Halovenus rubra</name>
    <dbReference type="NCBI Taxonomy" id="869890"/>
    <lineage>
        <taxon>Archaea</taxon>
        <taxon>Methanobacteriati</taxon>
        <taxon>Methanobacteriota</taxon>
        <taxon>Stenosarchaea group</taxon>
        <taxon>Halobacteria</taxon>
        <taxon>Halobacteriales</taxon>
        <taxon>Haloarculaceae</taxon>
        <taxon>Halovenus</taxon>
    </lineage>
</organism>
<dbReference type="Proteomes" id="UP001596414">
    <property type="component" value="Unassembled WGS sequence"/>
</dbReference>
<sequence length="166" mass="17453">MSIAEETREAVREHPFLYEALRAGIINYTAAADFLDVNDTDAVTVALRRYADELAVTDTTAGDKSVRVRMKRGIGEADDGHGLLVVGDTGFAPDTGELTAILATGDLTVTTAQRVLGRCAIADVTVSAAGFTAEMLILVVGRHDGPDTLRLVESVVGSSTESATDI</sequence>
<gene>
    <name evidence="1" type="ORF">ACFQJ7_00855</name>
</gene>
<comment type="caution">
    <text evidence="1">The sequence shown here is derived from an EMBL/GenBank/DDBJ whole genome shotgun (WGS) entry which is preliminary data.</text>
</comment>
<dbReference type="AlphaFoldDB" id="A0ABD5X6I4"/>
<protein>
    <submittedName>
        <fullName evidence="1">Uncharacterized protein</fullName>
    </submittedName>
</protein>
<dbReference type="InterPro" id="IPR055945">
    <property type="entry name" value="DUF7523"/>
</dbReference>
<proteinExistence type="predicted"/>
<dbReference type="RefSeq" id="WP_267637695.1">
    <property type="nucleotide sequence ID" value="NZ_JAODIY010000010.1"/>
</dbReference>
<dbReference type="Pfam" id="PF24367">
    <property type="entry name" value="DUF7523"/>
    <property type="match status" value="1"/>
</dbReference>
<name>A0ABD5X6I4_9EURY</name>
<evidence type="ECO:0000313" key="1">
    <source>
        <dbReference type="EMBL" id="MFC7124593.1"/>
    </source>
</evidence>